<feature type="region of interest" description="Disordered" evidence="1">
    <location>
        <begin position="126"/>
        <end position="703"/>
    </location>
</feature>
<dbReference type="Proteomes" id="UP001180754">
    <property type="component" value="Unassembled WGS sequence"/>
</dbReference>
<reference evidence="2" key="1">
    <citation type="submission" date="2024-05" db="EMBL/GenBank/DDBJ databases">
        <title>30 novel species of actinomycetes from the DSMZ collection.</title>
        <authorList>
            <person name="Nouioui I."/>
        </authorList>
    </citation>
    <scope>NUCLEOTIDE SEQUENCE</scope>
    <source>
        <strain evidence="2">DSM 41529</strain>
    </source>
</reference>
<evidence type="ECO:0000313" key="2">
    <source>
        <dbReference type="EMBL" id="MDT0545833.1"/>
    </source>
</evidence>
<dbReference type="Pfam" id="PF14435">
    <property type="entry name" value="SUKH-4"/>
    <property type="match status" value="1"/>
</dbReference>
<evidence type="ECO:0000256" key="1">
    <source>
        <dbReference type="SAM" id="MobiDB-lite"/>
    </source>
</evidence>
<protein>
    <submittedName>
        <fullName evidence="2">SUKH-4 family immunity protein</fullName>
    </submittedName>
</protein>
<feature type="compositionally biased region" description="Low complexity" evidence="1">
    <location>
        <begin position="226"/>
        <end position="240"/>
    </location>
</feature>
<feature type="compositionally biased region" description="Low complexity" evidence="1">
    <location>
        <begin position="567"/>
        <end position="585"/>
    </location>
</feature>
<sequence length="1032" mass="101092">MVTFAQAQERAELWINGDVPGYQQREVRVREFDLGFVAWAEDRADGPVSDAPADGARLVIARDSGDTSLWPALPVGEVIRRYEEEYGASAGRQENTGARPQRIDLNATSFLLTPPDWLQEAADARGIPDQRSSGGSGASTADSGTGAGAGADSGTDASAAASAGGSADREPAAVDDWPGLQASGGPADREPGTGTDDWPGSQAPAASASAASGSYGGGSADRGADDWPGSGAAGSSAGAVAGSGPGSGSYGGGSVGGGADDWPGSGAAGSGAGASAAGGSAGRDPEPVDDWPGSQAPAASASAASASYGGGSADRGADDWPGSGSSVPGAGAGARPSDDASHGGQPGTGSPWATPAGSAAPGAPATPAGGTPWAGADTNSGGDDSDRSVAPPVTVFAPPLAGSDDEDTPAPGVRPDAKTELMSAGSALPPTALAPALDMPPPTGAPAAGPGVPGAPSAPPGAMPGGPPPPPPPGAPGAPGAGPAPGPRTPTPPPSGPGAPGAPAGGYVPTQLVSALDSESLATPPGAPGAPGAPGVPGAPGGAQTPPPPPAPGAPGAGAMPPPGAPGAPAAPGAPGAPGGVHAAATMLAGGPGAPGVPGAPGPGGPQPPRPPGAPGRPGVPGPGGAPTPPPPPGPGYPGGPGPGPGPGPGQPGAPGGVHAAATMLAGGTPPPGMPGPGTPPPGMPGPGVPPPGGAYAYPTPPAGQPTVGPGYMAVLRYRAQDGSEQQLIRRSAPGTPHPEWQILHELRGMNVPPQQVLELHTELESCDLPGGYCARMIKETWPQVRISHTAAYGRDHATRQQGVRHLIEHQGELHQVADGPARPAPNRVPLPHPSQVQRVPPVPPELLAQELLQSFGPQGIFRFDQRAVSRMGVPDVVAQTLVWSGLPMDFGPFFWAQAHQGRPVPTLAELAAERGVQPAPDSGSYLVMGNDFGRQLCVQYGTAHIVAVPVEAGPGGTSVPPQFVNSSLPDFVRCLALLGRMWRLRFGLTPEQAGRWTVDFQAQLACLDPAALSSPDTWWSVLLEQMWDGLL</sequence>
<keyword evidence="3" id="KW-1185">Reference proteome</keyword>
<dbReference type="RefSeq" id="WP_311726318.1">
    <property type="nucleotide sequence ID" value="NZ_JAVRFD010000012.1"/>
</dbReference>
<name>A0ABU2XLS2_9ACTN</name>
<dbReference type="InterPro" id="IPR025851">
    <property type="entry name" value="SUKH-4"/>
</dbReference>
<feature type="compositionally biased region" description="Low complexity" evidence="1">
    <location>
        <begin position="293"/>
        <end position="307"/>
    </location>
</feature>
<evidence type="ECO:0000313" key="3">
    <source>
        <dbReference type="Proteomes" id="UP001180754"/>
    </source>
</evidence>
<comment type="caution">
    <text evidence="2">The sequence shown here is derived from an EMBL/GenBank/DDBJ whole genome shotgun (WGS) entry which is preliminary data.</text>
</comment>
<feature type="compositionally biased region" description="Low complexity" evidence="1">
    <location>
        <begin position="200"/>
        <end position="213"/>
    </location>
</feature>
<organism evidence="2 3">
    <name type="scientific">Streptomyces lonegramiae</name>
    <dbReference type="NCBI Taxonomy" id="3075524"/>
    <lineage>
        <taxon>Bacteria</taxon>
        <taxon>Bacillati</taxon>
        <taxon>Actinomycetota</taxon>
        <taxon>Actinomycetes</taxon>
        <taxon>Kitasatosporales</taxon>
        <taxon>Streptomycetaceae</taxon>
        <taxon>Streptomyces</taxon>
    </lineage>
</organism>
<accession>A0ABU2XLS2</accession>
<feature type="compositionally biased region" description="Low complexity" evidence="1">
    <location>
        <begin position="152"/>
        <end position="166"/>
    </location>
</feature>
<feature type="compositionally biased region" description="Low complexity" evidence="1">
    <location>
        <begin position="349"/>
        <end position="376"/>
    </location>
</feature>
<dbReference type="InterPro" id="IPR032722">
    <property type="entry name" value="Deaminase_XOO_2897"/>
</dbReference>
<feature type="compositionally biased region" description="Gly residues" evidence="1">
    <location>
        <begin position="241"/>
        <end position="259"/>
    </location>
</feature>
<feature type="compositionally biased region" description="Pro residues" evidence="1">
    <location>
        <begin position="598"/>
        <end position="652"/>
    </location>
</feature>
<proteinExistence type="predicted"/>
<dbReference type="EMBL" id="JAVRFD010000012">
    <property type="protein sequence ID" value="MDT0545833.1"/>
    <property type="molecule type" value="Genomic_DNA"/>
</dbReference>
<feature type="compositionally biased region" description="Pro residues" evidence="1">
    <location>
        <begin position="669"/>
        <end position="703"/>
    </location>
</feature>
<feature type="compositionally biased region" description="Pro residues" evidence="1">
    <location>
        <begin position="456"/>
        <end position="497"/>
    </location>
</feature>
<gene>
    <name evidence="2" type="ORF">RND15_24425</name>
</gene>
<feature type="compositionally biased region" description="Low complexity" evidence="1">
    <location>
        <begin position="427"/>
        <end position="437"/>
    </location>
</feature>
<feature type="compositionally biased region" description="Low complexity" evidence="1">
    <location>
        <begin position="321"/>
        <end position="335"/>
    </location>
</feature>
<dbReference type="Pfam" id="PF14440">
    <property type="entry name" value="XOO_2897-deam"/>
    <property type="match status" value="1"/>
</dbReference>